<dbReference type="Proteomes" id="UP000274315">
    <property type="component" value="Unassembled WGS sequence"/>
</dbReference>
<evidence type="ECO:0000313" key="2">
    <source>
        <dbReference type="Proteomes" id="UP000274315"/>
    </source>
</evidence>
<reference evidence="1 2" key="1">
    <citation type="submission" date="2018-08" db="EMBL/GenBank/DDBJ databases">
        <title>Recombination of ecologically and evolutionarily significant loci maintains genetic cohesion in the Pseudomonas syringae species complex.</title>
        <authorList>
            <person name="Dillon M."/>
            <person name="Thakur S."/>
            <person name="Almeida R.N.D."/>
            <person name="Weir B.S."/>
            <person name="Guttman D.S."/>
        </authorList>
    </citation>
    <scope>NUCLEOTIDE SEQUENCE [LARGE SCALE GENOMIC DNA]</scope>
    <source>
        <strain evidence="1 2">ICMP 11935</strain>
    </source>
</reference>
<organism evidence="1 2">
    <name type="scientific">Pseudomonas syringae pv. aptata</name>
    <dbReference type="NCBI Taxonomy" id="83167"/>
    <lineage>
        <taxon>Bacteria</taxon>
        <taxon>Pseudomonadati</taxon>
        <taxon>Pseudomonadota</taxon>
        <taxon>Gammaproteobacteria</taxon>
        <taxon>Pseudomonadales</taxon>
        <taxon>Pseudomonadaceae</taxon>
        <taxon>Pseudomonas</taxon>
        <taxon>Pseudomonas syringae</taxon>
    </lineage>
</organism>
<comment type="caution">
    <text evidence="1">The sequence shown here is derived from an EMBL/GenBank/DDBJ whole genome shotgun (WGS) entry which is preliminary data.</text>
</comment>
<protein>
    <submittedName>
        <fullName evidence="1">Uncharacterized protein</fullName>
    </submittedName>
</protein>
<proteinExistence type="predicted"/>
<sequence length="75" mass="8430">MPGRAEKPKHGEAPDYCCFCECEYYIFITEKSSAFGLILCRKCRQSAVVLRTLRKCLQVFQVFGMGPTGVSEVVC</sequence>
<dbReference type="AlphaFoldDB" id="A0A0Q0BU60"/>
<gene>
    <name evidence="1" type="ORF">ALP24_101944</name>
</gene>
<name>A0A0Q0BU60_PSEAP</name>
<evidence type="ECO:0000313" key="1">
    <source>
        <dbReference type="EMBL" id="RMU66741.1"/>
    </source>
</evidence>
<accession>A0A0Q0BU60</accession>
<dbReference type="EMBL" id="RBUF01000814">
    <property type="protein sequence ID" value="RMU66741.1"/>
    <property type="molecule type" value="Genomic_DNA"/>
</dbReference>